<evidence type="ECO:0000256" key="6">
    <source>
        <dbReference type="ARBA" id="ARBA00022676"/>
    </source>
</evidence>
<keyword evidence="6" id="KW-0328">Glycosyltransferase</keyword>
<keyword evidence="7" id="KW-0808">Transferase</keyword>
<accession>A0A1M5PXW1</accession>
<dbReference type="PANTHER" id="PTHR32282:SF33">
    <property type="entry name" value="PEPTIDOGLYCAN GLYCOSYLTRANSFERASE"/>
    <property type="match status" value="1"/>
</dbReference>
<feature type="region of interest" description="Disordered" evidence="12">
    <location>
        <begin position="1"/>
        <end position="39"/>
    </location>
</feature>
<evidence type="ECO:0000259" key="15">
    <source>
        <dbReference type="Pfam" id="PF00912"/>
    </source>
</evidence>
<name>A0A1M5PXW1_9RHOB</name>
<dbReference type="GO" id="GO:0008658">
    <property type="term" value="F:penicillin binding"/>
    <property type="evidence" value="ECO:0007669"/>
    <property type="project" value="InterPro"/>
</dbReference>
<dbReference type="Pfam" id="PF00905">
    <property type="entry name" value="Transpeptidase"/>
    <property type="match status" value="1"/>
</dbReference>
<dbReference type="InterPro" id="IPR012338">
    <property type="entry name" value="Beta-lactam/transpept-like"/>
</dbReference>
<dbReference type="Gene3D" id="3.40.710.10">
    <property type="entry name" value="DD-peptidase/beta-lactamase superfamily"/>
    <property type="match status" value="1"/>
</dbReference>
<dbReference type="SUPFAM" id="SSF53955">
    <property type="entry name" value="Lysozyme-like"/>
    <property type="match status" value="1"/>
</dbReference>
<dbReference type="SUPFAM" id="SSF56601">
    <property type="entry name" value="beta-lactamase/transpeptidase-like"/>
    <property type="match status" value="1"/>
</dbReference>
<feature type="domain" description="Penicillin-binding protein transpeptidase" evidence="14">
    <location>
        <begin position="391"/>
        <end position="662"/>
    </location>
</feature>
<evidence type="ECO:0000313" key="16">
    <source>
        <dbReference type="EMBL" id="SHH06520.1"/>
    </source>
</evidence>
<evidence type="ECO:0000256" key="8">
    <source>
        <dbReference type="ARBA" id="ARBA00022801"/>
    </source>
</evidence>
<evidence type="ECO:0000256" key="12">
    <source>
        <dbReference type="SAM" id="MobiDB-lite"/>
    </source>
</evidence>
<evidence type="ECO:0000259" key="14">
    <source>
        <dbReference type="Pfam" id="PF00905"/>
    </source>
</evidence>
<dbReference type="InterPro" id="IPR001264">
    <property type="entry name" value="Glyco_trans_51"/>
</dbReference>
<feature type="transmembrane region" description="Helical" evidence="13">
    <location>
        <begin position="44"/>
        <end position="61"/>
    </location>
</feature>
<dbReference type="UniPathway" id="UPA00219"/>
<evidence type="ECO:0000256" key="9">
    <source>
        <dbReference type="ARBA" id="ARBA00023268"/>
    </source>
</evidence>
<evidence type="ECO:0000256" key="10">
    <source>
        <dbReference type="ARBA" id="ARBA00044770"/>
    </source>
</evidence>
<reference evidence="16 17" key="1">
    <citation type="submission" date="2016-11" db="EMBL/GenBank/DDBJ databases">
        <authorList>
            <person name="Jaros S."/>
            <person name="Januszkiewicz K."/>
            <person name="Wedrychowicz H."/>
        </authorList>
    </citation>
    <scope>NUCLEOTIDE SEQUENCE [LARGE SCALE GENOMIC DNA]</scope>
    <source>
        <strain evidence="16 17">DSM 28715</strain>
    </source>
</reference>
<evidence type="ECO:0000256" key="11">
    <source>
        <dbReference type="ARBA" id="ARBA00049902"/>
    </source>
</evidence>
<keyword evidence="13" id="KW-0812">Transmembrane</keyword>
<dbReference type="OrthoDB" id="9766909at2"/>
<dbReference type="GO" id="GO:0030288">
    <property type="term" value="C:outer membrane-bounded periplasmic space"/>
    <property type="evidence" value="ECO:0007669"/>
    <property type="project" value="TreeGrafter"/>
</dbReference>
<dbReference type="GO" id="GO:0009252">
    <property type="term" value="P:peptidoglycan biosynthetic process"/>
    <property type="evidence" value="ECO:0007669"/>
    <property type="project" value="UniProtKB-UniPathway"/>
</dbReference>
<dbReference type="AlphaFoldDB" id="A0A1M5PXW1"/>
<proteinExistence type="inferred from homology"/>
<keyword evidence="13" id="KW-0472">Membrane</keyword>
<dbReference type="RefSeq" id="WP_072900692.1">
    <property type="nucleotide sequence ID" value="NZ_FQXB01000002.1"/>
</dbReference>
<keyword evidence="17" id="KW-1185">Reference proteome</keyword>
<comment type="catalytic activity">
    <reaction evidence="11">
        <text>[GlcNAc-(1-&gt;4)-Mur2Ac(oyl-L-Ala-gamma-D-Glu-L-Lys-D-Ala-D-Ala)](n)-di-trans,octa-cis-undecaprenyl diphosphate + beta-D-GlcNAc-(1-&gt;4)-Mur2Ac(oyl-L-Ala-gamma-D-Glu-L-Lys-D-Ala-D-Ala)-di-trans,octa-cis-undecaprenyl diphosphate = [GlcNAc-(1-&gt;4)-Mur2Ac(oyl-L-Ala-gamma-D-Glu-L-Lys-D-Ala-D-Ala)](n+1)-di-trans,octa-cis-undecaprenyl diphosphate + di-trans,octa-cis-undecaprenyl diphosphate + H(+)</text>
        <dbReference type="Rhea" id="RHEA:23708"/>
        <dbReference type="Rhea" id="RHEA-COMP:9602"/>
        <dbReference type="Rhea" id="RHEA-COMP:9603"/>
        <dbReference type="ChEBI" id="CHEBI:15378"/>
        <dbReference type="ChEBI" id="CHEBI:58405"/>
        <dbReference type="ChEBI" id="CHEBI:60033"/>
        <dbReference type="ChEBI" id="CHEBI:78435"/>
        <dbReference type="EC" id="2.4.99.28"/>
    </reaction>
</comment>
<dbReference type="EC" id="2.4.99.28" evidence="10"/>
<keyword evidence="5" id="KW-0645">Protease</keyword>
<organism evidence="16 17">
    <name type="scientific">Cognatiyoonia sediminum</name>
    <dbReference type="NCBI Taxonomy" id="1508389"/>
    <lineage>
        <taxon>Bacteria</taxon>
        <taxon>Pseudomonadati</taxon>
        <taxon>Pseudomonadota</taxon>
        <taxon>Alphaproteobacteria</taxon>
        <taxon>Rhodobacterales</taxon>
        <taxon>Paracoccaceae</taxon>
        <taxon>Cognatiyoonia</taxon>
    </lineage>
</organism>
<dbReference type="Pfam" id="PF00912">
    <property type="entry name" value="Transgly"/>
    <property type="match status" value="1"/>
</dbReference>
<dbReference type="Proteomes" id="UP000184074">
    <property type="component" value="Unassembled WGS sequence"/>
</dbReference>
<dbReference type="GO" id="GO:0006508">
    <property type="term" value="P:proteolysis"/>
    <property type="evidence" value="ECO:0007669"/>
    <property type="project" value="UniProtKB-KW"/>
</dbReference>
<keyword evidence="13" id="KW-1133">Transmembrane helix</keyword>
<gene>
    <name evidence="16" type="ORF">SAMN05444003_1910</name>
</gene>
<dbReference type="EMBL" id="FQXB01000002">
    <property type="protein sequence ID" value="SHH06520.1"/>
    <property type="molecule type" value="Genomic_DNA"/>
</dbReference>
<dbReference type="Gene3D" id="1.10.3810.10">
    <property type="entry name" value="Biosynthetic peptidoglycan transglycosylase-like"/>
    <property type="match status" value="1"/>
</dbReference>
<evidence type="ECO:0000256" key="7">
    <source>
        <dbReference type="ARBA" id="ARBA00022679"/>
    </source>
</evidence>
<dbReference type="InterPro" id="IPR036950">
    <property type="entry name" value="PBP_transglycosylase"/>
</dbReference>
<protein>
    <recommendedName>
        <fullName evidence="10">peptidoglycan glycosyltransferase</fullName>
        <ecNumber evidence="10">2.4.99.28</ecNumber>
    </recommendedName>
</protein>
<comment type="pathway">
    <text evidence="1">Cell wall biogenesis; peptidoglycan biosynthesis.</text>
</comment>
<evidence type="ECO:0000256" key="4">
    <source>
        <dbReference type="ARBA" id="ARBA00022645"/>
    </source>
</evidence>
<sequence>MSGSRKKRGPLVAEKRYQKQPPKKKSPPAKRPVKRNQPAKKKRGIIGWLLAPFFWVGGLIWRFTWRIGLVVTVLIAVGVFYFAAQLPPIEEIVDGRVRGSVTLTDRDGEVFAVRGDQYGGFITTDTVSPHLKNAVIASEDKRFYWHPGVDPRGIASAVRINLREGRGPLSGNGGSTLTQQTAKLLCLGVAYDPNTWENEAAYEADCRRTTLWRKVKEAVYAMAMEFRYTKDEILTIYLNRAYLGNGNRGFESAAQRFFGKSAAELTPQEAAMLSGILPAPSRLAPTTNLERAQGRGDLVLGLMEAQGYLSPEEAAQARANPATLTESATARVGGYFADWVMDNGPEFFTRDTTEDVIIQTTLDQDIQAAAEEALLWVFEEKVSEDSVAEAAVIVMSPDGAVRGMVGGRNVRAVGAFNRATQARRQTGSTFKPFIYGTALELGFSPLDLVDDSPITINVPGSGDWEPQNYDREFKGPVTLDQALAESRNIPAVVMNEEVGREIVRNVAQGFGIESDLAAGPAMALGVSESTLVEMTGAFAGILNGGSSVTPYGLNSLSVRGDAEPLMDNSTAGIGERVIREEAARQLIWMMMNVVENGTGARAKIDGWQVAAKTGTTQSARDAWFIGFTGDYVVGVWMGNDDNSPLKGTTGGGLPADIFRETMVRVIDGQQPVALPYSVPVPSTSSRVISRSEFQGSDEIRGILNDILASQ</sequence>
<comment type="similarity">
    <text evidence="2">In the C-terminal section; belongs to the transpeptidase family.</text>
</comment>
<keyword evidence="9" id="KW-0511">Multifunctional enzyme</keyword>
<evidence type="ECO:0000256" key="1">
    <source>
        <dbReference type="ARBA" id="ARBA00004752"/>
    </source>
</evidence>
<dbReference type="PANTHER" id="PTHR32282">
    <property type="entry name" value="BINDING PROTEIN TRANSPEPTIDASE, PUTATIVE-RELATED"/>
    <property type="match status" value="1"/>
</dbReference>
<evidence type="ECO:0000256" key="13">
    <source>
        <dbReference type="SAM" id="Phobius"/>
    </source>
</evidence>
<comment type="similarity">
    <text evidence="3">In the N-terminal section; belongs to the glycosyltransferase 51 family.</text>
</comment>
<evidence type="ECO:0000256" key="3">
    <source>
        <dbReference type="ARBA" id="ARBA00007739"/>
    </source>
</evidence>
<feature type="compositionally biased region" description="Basic residues" evidence="12">
    <location>
        <begin position="21"/>
        <end position="39"/>
    </location>
</feature>
<keyword evidence="4 16" id="KW-0121">Carboxypeptidase</keyword>
<evidence type="ECO:0000256" key="2">
    <source>
        <dbReference type="ARBA" id="ARBA00007090"/>
    </source>
</evidence>
<evidence type="ECO:0000256" key="5">
    <source>
        <dbReference type="ARBA" id="ARBA00022670"/>
    </source>
</evidence>
<feature type="domain" description="Glycosyl transferase family 51" evidence="15">
    <location>
        <begin position="116"/>
        <end position="303"/>
    </location>
</feature>
<dbReference type="STRING" id="1508389.SAMN05444003_1910"/>
<dbReference type="InterPro" id="IPR023346">
    <property type="entry name" value="Lysozyme-like_dom_sf"/>
</dbReference>
<dbReference type="GO" id="GO:0004180">
    <property type="term" value="F:carboxypeptidase activity"/>
    <property type="evidence" value="ECO:0007669"/>
    <property type="project" value="UniProtKB-KW"/>
</dbReference>
<dbReference type="GO" id="GO:0008955">
    <property type="term" value="F:peptidoglycan glycosyltransferase activity"/>
    <property type="evidence" value="ECO:0007669"/>
    <property type="project" value="UniProtKB-EC"/>
</dbReference>
<dbReference type="InterPro" id="IPR050396">
    <property type="entry name" value="Glycosyltr_51/Transpeptidase"/>
</dbReference>
<keyword evidence="8" id="KW-0378">Hydrolase</keyword>
<dbReference type="InterPro" id="IPR001460">
    <property type="entry name" value="PCN-bd_Tpept"/>
</dbReference>
<evidence type="ECO:0000313" key="17">
    <source>
        <dbReference type="Proteomes" id="UP000184074"/>
    </source>
</evidence>